<protein>
    <recommendedName>
        <fullName evidence="3">PIN domain-containing protein</fullName>
    </recommendedName>
</protein>
<evidence type="ECO:0000313" key="1">
    <source>
        <dbReference type="EMBL" id="MCP1381944.1"/>
    </source>
</evidence>
<dbReference type="SUPFAM" id="SSF88723">
    <property type="entry name" value="PIN domain-like"/>
    <property type="match status" value="1"/>
</dbReference>
<evidence type="ECO:0000313" key="2">
    <source>
        <dbReference type="Proteomes" id="UP001204772"/>
    </source>
</evidence>
<sequence>MVIFEINEQIKNLAIKTRLSTSLKLMDSIIVATAQWINLPLVSSETKFKSASLVDIVLLSNRKTQ</sequence>
<reference evidence="1 2" key="1">
    <citation type="submission" date="2022-06" db="EMBL/GenBank/DDBJ databases">
        <title>Runella sp. S5 genome sequencing.</title>
        <authorList>
            <person name="Park S."/>
        </authorList>
    </citation>
    <scope>NUCLEOTIDE SEQUENCE [LARGE SCALE GENOMIC DNA]</scope>
    <source>
        <strain evidence="1 2">S5</strain>
    </source>
</reference>
<accession>A0ABT1FJJ6</accession>
<dbReference type="Proteomes" id="UP001204772">
    <property type="component" value="Unassembled WGS sequence"/>
</dbReference>
<keyword evidence="2" id="KW-1185">Reference proteome</keyword>
<organism evidence="1 2">
    <name type="scientific">Runella salmonicolor</name>
    <dbReference type="NCBI Taxonomy" id="2950278"/>
    <lineage>
        <taxon>Bacteria</taxon>
        <taxon>Pseudomonadati</taxon>
        <taxon>Bacteroidota</taxon>
        <taxon>Cytophagia</taxon>
        <taxon>Cytophagales</taxon>
        <taxon>Spirosomataceae</taxon>
        <taxon>Runella</taxon>
    </lineage>
</organism>
<name>A0ABT1FJJ6_9BACT</name>
<comment type="caution">
    <text evidence="1">The sequence shown here is derived from an EMBL/GenBank/DDBJ whole genome shotgun (WGS) entry which is preliminary data.</text>
</comment>
<proteinExistence type="predicted"/>
<dbReference type="InterPro" id="IPR029060">
    <property type="entry name" value="PIN-like_dom_sf"/>
</dbReference>
<gene>
    <name evidence="1" type="ORF">NCI00_05885</name>
</gene>
<dbReference type="EMBL" id="JAMZEL010000002">
    <property type="protein sequence ID" value="MCP1381944.1"/>
    <property type="molecule type" value="Genomic_DNA"/>
</dbReference>
<evidence type="ECO:0008006" key="3">
    <source>
        <dbReference type="Google" id="ProtNLM"/>
    </source>
</evidence>